<keyword evidence="5" id="KW-1185">Reference proteome</keyword>
<gene>
    <name evidence="4" type="ORF">B0188_05155</name>
</gene>
<dbReference type="PANTHER" id="PTHR11092:SF0">
    <property type="entry name" value="EPIMERASE FAMILY PROTEIN SDR39U1"/>
    <property type="match status" value="1"/>
</dbReference>
<reference evidence="4 5" key="1">
    <citation type="submission" date="2017-02" db="EMBL/GenBank/DDBJ databases">
        <title>Draft genome sequence of Haemophilus felis CCUG 31170 type strain.</title>
        <authorList>
            <person name="Engstrom-Jakobsson H."/>
            <person name="Salva-Serra F."/>
            <person name="Thorell K."/>
            <person name="Gonzales-Siles L."/>
            <person name="Karlsson R."/>
            <person name="Boulund F."/>
            <person name="Engstrand L."/>
            <person name="Kristiansson E."/>
            <person name="Moore E."/>
        </authorList>
    </citation>
    <scope>NUCLEOTIDE SEQUENCE [LARGE SCALE GENOMIC DNA]</scope>
    <source>
        <strain evidence="4 5">CCUG 31170</strain>
    </source>
</reference>
<dbReference type="Pfam" id="PF01370">
    <property type="entry name" value="Epimerase"/>
    <property type="match status" value="1"/>
</dbReference>
<dbReference type="InterPro" id="IPR010099">
    <property type="entry name" value="SDR39U1"/>
</dbReference>
<dbReference type="PANTHER" id="PTHR11092">
    <property type="entry name" value="SUGAR NUCLEOTIDE EPIMERASE RELATED"/>
    <property type="match status" value="1"/>
</dbReference>
<dbReference type="Gene3D" id="3.40.50.720">
    <property type="entry name" value="NAD(P)-binding Rossmann-like Domain"/>
    <property type="match status" value="1"/>
</dbReference>
<comment type="similarity">
    <text evidence="1">Belongs to the NAD(P)-dependent epimerase/dehydratase family. SDR39U1 subfamily.</text>
</comment>
<dbReference type="Pfam" id="PF08338">
    <property type="entry name" value="DUF1731"/>
    <property type="match status" value="1"/>
</dbReference>
<accession>A0A1T0B2K0</accession>
<proteinExistence type="inferred from homology"/>
<dbReference type="InterPro" id="IPR001509">
    <property type="entry name" value="Epimerase_deHydtase"/>
</dbReference>
<dbReference type="AlphaFoldDB" id="A0A1T0B2K0"/>
<dbReference type="EMBL" id="MUYB01000020">
    <property type="protein sequence ID" value="OOS04317.1"/>
    <property type="molecule type" value="Genomic_DNA"/>
</dbReference>
<sequence length="292" mass="32728">MEILITGATGLIGSTLCQRLNEKHQIMALVRDVNKAQMQLPTKVKLVQDLSVFTDFNNFDAVINLAGEPIFARTWTASQKKRLQESRIFLTSQLVKYINQSNSPPEVFISASATGYYGDCGDKLLTEQFPSGDSFTAKLCNKWEQTAQQAHTRTCLLRTGMVLDKQQGAFAKMFKLYRYGLGGKLGQGTQYWSWIGLPDAVSAIIFLLEQHQCQGAFNLTSPTPVTNANFNHQLGRYLKVPTFAPVPCWLLHLVLGERARLLLDSQAVIPEKLIQSGFRFQCNNLQDFLDSL</sequence>
<name>A0A1T0B2K0_9PAST</name>
<dbReference type="NCBIfam" id="TIGR01777">
    <property type="entry name" value="yfcH"/>
    <property type="match status" value="1"/>
</dbReference>
<organism evidence="4 5">
    <name type="scientific">[Haemophilus] felis</name>
    <dbReference type="NCBI Taxonomy" id="123822"/>
    <lineage>
        <taxon>Bacteria</taxon>
        <taxon>Pseudomonadati</taxon>
        <taxon>Pseudomonadota</taxon>
        <taxon>Gammaproteobacteria</taxon>
        <taxon>Pasteurellales</taxon>
        <taxon>Pasteurellaceae</taxon>
    </lineage>
</organism>
<comment type="caution">
    <text evidence="4">The sequence shown here is derived from an EMBL/GenBank/DDBJ whole genome shotgun (WGS) entry which is preliminary data.</text>
</comment>
<evidence type="ECO:0000313" key="5">
    <source>
        <dbReference type="Proteomes" id="UP000190023"/>
    </source>
</evidence>
<feature type="domain" description="NAD-dependent epimerase/dehydratase" evidence="2">
    <location>
        <begin position="3"/>
        <end position="218"/>
    </location>
</feature>
<dbReference type="STRING" id="123822.B0188_05155"/>
<evidence type="ECO:0000256" key="1">
    <source>
        <dbReference type="ARBA" id="ARBA00009353"/>
    </source>
</evidence>
<dbReference type="InterPro" id="IPR036291">
    <property type="entry name" value="NAD(P)-bd_dom_sf"/>
</dbReference>
<dbReference type="OrthoDB" id="9801773at2"/>
<evidence type="ECO:0000313" key="4">
    <source>
        <dbReference type="EMBL" id="OOS04317.1"/>
    </source>
</evidence>
<dbReference type="SUPFAM" id="SSF51735">
    <property type="entry name" value="NAD(P)-binding Rossmann-fold domains"/>
    <property type="match status" value="1"/>
</dbReference>
<evidence type="ECO:0000259" key="3">
    <source>
        <dbReference type="Pfam" id="PF08338"/>
    </source>
</evidence>
<evidence type="ECO:0000259" key="2">
    <source>
        <dbReference type="Pfam" id="PF01370"/>
    </source>
</evidence>
<protein>
    <submittedName>
        <fullName evidence="4">TIGR01777 family protein</fullName>
    </submittedName>
</protein>
<feature type="domain" description="DUF1731" evidence="3">
    <location>
        <begin position="246"/>
        <end position="291"/>
    </location>
</feature>
<dbReference type="Proteomes" id="UP000190023">
    <property type="component" value="Unassembled WGS sequence"/>
</dbReference>
<dbReference type="InterPro" id="IPR013549">
    <property type="entry name" value="DUF1731"/>
</dbReference>